<feature type="transmembrane region" description="Helical" evidence="6">
    <location>
        <begin position="292"/>
        <end position="314"/>
    </location>
</feature>
<comment type="subcellular location">
    <subcellularLocation>
        <location evidence="1 6">Cell membrane</location>
        <topology evidence="1 6">Multi-pass membrane protein</topology>
    </subcellularLocation>
</comment>
<proteinExistence type="inferred from homology"/>
<feature type="transmembrane region" description="Helical" evidence="6">
    <location>
        <begin position="616"/>
        <end position="638"/>
    </location>
</feature>
<evidence type="ECO:0000256" key="3">
    <source>
        <dbReference type="ARBA" id="ARBA00022692"/>
    </source>
</evidence>
<feature type="transmembrane region" description="Helical" evidence="6">
    <location>
        <begin position="52"/>
        <end position="75"/>
    </location>
</feature>
<feature type="transmembrane region" description="Helical" evidence="6">
    <location>
        <begin position="581"/>
        <end position="604"/>
    </location>
</feature>
<dbReference type="InterPro" id="IPR052536">
    <property type="entry name" value="ABC-4_Integral_Memb_Prot"/>
</dbReference>
<evidence type="ECO:0000313" key="9">
    <source>
        <dbReference type="Proteomes" id="UP000726170"/>
    </source>
</evidence>
<accession>A0ABS6EJM0</accession>
<dbReference type="RefSeq" id="WP_216439068.1">
    <property type="nucleotide sequence ID" value="NZ_JAHLQF010000002.1"/>
</dbReference>
<protein>
    <submittedName>
        <fullName evidence="8">ABC transporter permease</fullName>
    </submittedName>
</protein>
<evidence type="ECO:0000256" key="6">
    <source>
        <dbReference type="PIRNR" id="PIRNR018968"/>
    </source>
</evidence>
<evidence type="ECO:0000256" key="2">
    <source>
        <dbReference type="ARBA" id="ARBA00022475"/>
    </source>
</evidence>
<dbReference type="InterPro" id="IPR003838">
    <property type="entry name" value="ABC3_permease_C"/>
</dbReference>
<dbReference type="PANTHER" id="PTHR46795">
    <property type="entry name" value="ABC TRANSPORTER PERMEASE-RELATED-RELATED"/>
    <property type="match status" value="1"/>
</dbReference>
<sequence length="653" mass="73749">MYGKLAFRNMKRSIKDYIIYFITLTLAIALMFSFLSIAFSEMVMGLSENMSGLSSVILILSLVVTLIVAFTVSYATKFIVTKRKKEFATYLLLGMEQRTVSNMFCIENALIGILALVIGISFGSLLSQVFTAVIMNIFDEVYSFQLALSWKAVLITFICFIIMYGINTLKMGTSIRKRKIIELIYSSGLNEKVSMGKPIIYILMLVLSVIVTIISILLFKTSISFSDNRAYLYMFSGFLCIALGLLGTYHSLPYLILMAGNHYKHWKYDGANLFLLKQLSSKINSTGKMMGVLAILLTLALCGMSFGLSMGAAYKVNIKAEAPFDIALGLDVAGIENFDEVVQFISKTVPVKDYVDYQLYEDDALPNIDILTLSDYNKLRQQLGLDEKQITDDQFIIHCDTWNNLKPIKEALQNEDSISLGNHTFSSHNSLIFTEPFAQYRINGTFGYAIVLPDFVISELDAYKSRLVVTTMEDAPQSIKGDLNTFVRKEWKAQFLETPKQEERITMTLSVKSWSIANALTALSILSFGGLYLSLIFMILVGTILALQQIFNSSKSQYQYRVIKNMGVGDNEIRKLIFSELLMAFVIPLILPVILVSVVSVFANNFFREFILMEDVIHIYTVITLAVFFILYTIYFIATYSSCKRNIYSFINH</sequence>
<dbReference type="Proteomes" id="UP000726170">
    <property type="component" value="Unassembled WGS sequence"/>
</dbReference>
<keyword evidence="4 6" id="KW-1133">Transmembrane helix</keyword>
<feature type="transmembrane region" description="Helical" evidence="6">
    <location>
        <begin position="109"/>
        <end position="138"/>
    </location>
</feature>
<dbReference type="Pfam" id="PF02687">
    <property type="entry name" value="FtsX"/>
    <property type="match status" value="1"/>
</dbReference>
<evidence type="ECO:0000256" key="1">
    <source>
        <dbReference type="ARBA" id="ARBA00004651"/>
    </source>
</evidence>
<dbReference type="PANTHER" id="PTHR46795:SF3">
    <property type="entry name" value="ABC TRANSPORTER PERMEASE"/>
    <property type="match status" value="1"/>
</dbReference>
<comment type="similarity">
    <text evidence="6">Belongs to the ABC-4 integral membrane protein family.</text>
</comment>
<dbReference type="PIRSF" id="PIRSF018968">
    <property type="entry name" value="ABC_permease_BceB"/>
    <property type="match status" value="1"/>
</dbReference>
<evidence type="ECO:0000256" key="5">
    <source>
        <dbReference type="ARBA" id="ARBA00023136"/>
    </source>
</evidence>
<evidence type="ECO:0000313" key="8">
    <source>
        <dbReference type="EMBL" id="MBU5484599.1"/>
    </source>
</evidence>
<evidence type="ECO:0000259" key="7">
    <source>
        <dbReference type="Pfam" id="PF02687"/>
    </source>
</evidence>
<feature type="domain" description="ABC3 transporter permease C-terminal" evidence="7">
    <location>
        <begin position="59"/>
        <end position="166"/>
    </location>
</feature>
<feature type="transmembrane region" description="Helical" evidence="6">
    <location>
        <begin position="17"/>
        <end position="40"/>
    </location>
</feature>
<keyword evidence="9" id="KW-1185">Reference proteome</keyword>
<feature type="transmembrane region" description="Helical" evidence="6">
    <location>
        <begin position="525"/>
        <end position="547"/>
    </location>
</feature>
<name>A0ABS6EJM0_9CLOT</name>
<feature type="transmembrane region" description="Helical" evidence="6">
    <location>
        <begin position="231"/>
        <end position="257"/>
    </location>
</feature>
<keyword evidence="3 6" id="KW-0812">Transmembrane</keyword>
<dbReference type="InterPro" id="IPR027022">
    <property type="entry name" value="ABC_permease_BceB-typ"/>
</dbReference>
<gene>
    <name evidence="8" type="ORF">KQI86_09675</name>
</gene>
<feature type="transmembrane region" description="Helical" evidence="6">
    <location>
        <begin position="150"/>
        <end position="169"/>
    </location>
</feature>
<comment type="caution">
    <text evidence="8">The sequence shown here is derived from an EMBL/GenBank/DDBJ whole genome shotgun (WGS) entry which is preliminary data.</text>
</comment>
<keyword evidence="5 6" id="KW-0472">Membrane</keyword>
<evidence type="ECO:0000256" key="4">
    <source>
        <dbReference type="ARBA" id="ARBA00022989"/>
    </source>
</evidence>
<keyword evidence="2 6" id="KW-1003">Cell membrane</keyword>
<keyword evidence="6" id="KW-0813">Transport</keyword>
<organism evidence="8 9">
    <name type="scientific">Clostridium mobile</name>
    <dbReference type="NCBI Taxonomy" id="2841512"/>
    <lineage>
        <taxon>Bacteria</taxon>
        <taxon>Bacillati</taxon>
        <taxon>Bacillota</taxon>
        <taxon>Clostridia</taxon>
        <taxon>Eubacteriales</taxon>
        <taxon>Clostridiaceae</taxon>
        <taxon>Clostridium</taxon>
    </lineage>
</organism>
<reference evidence="8 9" key="1">
    <citation type="submission" date="2021-06" db="EMBL/GenBank/DDBJ databases">
        <authorList>
            <person name="Sun Q."/>
            <person name="Li D."/>
        </authorList>
    </citation>
    <scope>NUCLEOTIDE SEQUENCE [LARGE SCALE GENOMIC DNA]</scope>
    <source>
        <strain evidence="8 9">MSJ-11</strain>
    </source>
</reference>
<dbReference type="EMBL" id="JAHLQF010000002">
    <property type="protein sequence ID" value="MBU5484599.1"/>
    <property type="molecule type" value="Genomic_DNA"/>
</dbReference>
<feature type="transmembrane region" description="Helical" evidence="6">
    <location>
        <begin position="199"/>
        <end position="219"/>
    </location>
</feature>